<accession>A0ABX2FGS7</accession>
<feature type="transmembrane region" description="Helical" evidence="2">
    <location>
        <begin position="78"/>
        <end position="98"/>
    </location>
</feature>
<evidence type="ECO:0000256" key="2">
    <source>
        <dbReference type="SAM" id="Phobius"/>
    </source>
</evidence>
<dbReference type="RefSeq" id="WP_246367849.1">
    <property type="nucleotide sequence ID" value="NZ_CBCSGW010000020.1"/>
</dbReference>
<organism evidence="3 4">
    <name type="scientific">Kibdelosporangium persicum</name>
    <dbReference type="NCBI Taxonomy" id="2698649"/>
    <lineage>
        <taxon>Bacteria</taxon>
        <taxon>Bacillati</taxon>
        <taxon>Actinomycetota</taxon>
        <taxon>Actinomycetes</taxon>
        <taxon>Pseudonocardiales</taxon>
        <taxon>Pseudonocardiaceae</taxon>
        <taxon>Kibdelosporangium</taxon>
    </lineage>
</organism>
<keyword evidence="2" id="KW-0812">Transmembrane</keyword>
<keyword evidence="4" id="KW-1185">Reference proteome</keyword>
<feature type="compositionally biased region" description="Low complexity" evidence="1">
    <location>
        <begin position="169"/>
        <end position="190"/>
    </location>
</feature>
<dbReference type="Proteomes" id="UP000763557">
    <property type="component" value="Unassembled WGS sequence"/>
</dbReference>
<feature type="region of interest" description="Disordered" evidence="1">
    <location>
        <begin position="1"/>
        <end position="62"/>
    </location>
</feature>
<feature type="region of interest" description="Disordered" evidence="1">
    <location>
        <begin position="164"/>
        <end position="207"/>
    </location>
</feature>
<keyword evidence="2" id="KW-0472">Membrane</keyword>
<evidence type="ECO:0000313" key="4">
    <source>
        <dbReference type="Proteomes" id="UP000763557"/>
    </source>
</evidence>
<name>A0ABX2FGS7_9PSEU</name>
<evidence type="ECO:0000313" key="3">
    <source>
        <dbReference type="EMBL" id="NRN70112.1"/>
    </source>
</evidence>
<evidence type="ECO:0000256" key="1">
    <source>
        <dbReference type="SAM" id="MobiDB-lite"/>
    </source>
</evidence>
<sequence>MTDNRDDNVEPSREQPQPQPPAEPRRGAMRFQDAETTTPREPTLAEKRAMRRARDEEKEQQRALVAEAERKSLRRRRVMIGAGVTVGIVATVAVWYAAATPDEVTAYCVDESNTVSSDDNICSEEYVRSHGGYHAGGFWFIPIGNGQYRSYHYNYGGTVTGTGPNRRVSGGSTAAPGSGTTVKSGTSGKTIQRGGFGVSSGGKSGGS</sequence>
<gene>
    <name evidence="3" type="ORF">GC106_73770</name>
</gene>
<comment type="caution">
    <text evidence="3">The sequence shown here is derived from an EMBL/GenBank/DDBJ whole genome shotgun (WGS) entry which is preliminary data.</text>
</comment>
<protein>
    <recommendedName>
        <fullName evidence="5">Tat pathway signal protein</fullName>
    </recommendedName>
</protein>
<feature type="compositionally biased region" description="Basic and acidic residues" evidence="1">
    <location>
        <begin position="43"/>
        <end position="62"/>
    </location>
</feature>
<evidence type="ECO:0008006" key="5">
    <source>
        <dbReference type="Google" id="ProtNLM"/>
    </source>
</evidence>
<proteinExistence type="predicted"/>
<reference evidence="3 4" key="1">
    <citation type="submission" date="2020-01" db="EMBL/GenBank/DDBJ databases">
        <title>Kibdelosporangium persica a novel Actinomycetes from a hot desert in Iran.</title>
        <authorList>
            <person name="Safaei N."/>
            <person name="Zaburannyi N."/>
            <person name="Mueller R."/>
            <person name="Wink J."/>
        </authorList>
    </citation>
    <scope>NUCLEOTIDE SEQUENCE [LARGE SCALE GENOMIC DNA]</scope>
    <source>
        <strain evidence="3 4">4NS15</strain>
    </source>
</reference>
<feature type="compositionally biased region" description="Basic and acidic residues" evidence="1">
    <location>
        <begin position="1"/>
        <end position="13"/>
    </location>
</feature>
<feature type="compositionally biased region" description="Gly residues" evidence="1">
    <location>
        <begin position="194"/>
        <end position="207"/>
    </location>
</feature>
<dbReference type="EMBL" id="JAAATY010000034">
    <property type="protein sequence ID" value="NRN70112.1"/>
    <property type="molecule type" value="Genomic_DNA"/>
</dbReference>
<keyword evidence="2" id="KW-1133">Transmembrane helix</keyword>